<keyword evidence="4" id="KW-1185">Reference proteome</keyword>
<dbReference type="PROSITE" id="PS00061">
    <property type="entry name" value="ADH_SHORT"/>
    <property type="match status" value="1"/>
</dbReference>
<dbReference type="Gene3D" id="3.40.50.720">
    <property type="entry name" value="NAD(P)-binding Rossmann-like Domain"/>
    <property type="match status" value="1"/>
</dbReference>
<dbReference type="Proteomes" id="UP001596119">
    <property type="component" value="Unassembled WGS sequence"/>
</dbReference>
<feature type="domain" description="Ketoreductase" evidence="2">
    <location>
        <begin position="5"/>
        <end position="186"/>
    </location>
</feature>
<gene>
    <name evidence="3" type="ORF">ACFQH9_19450</name>
</gene>
<dbReference type="RefSeq" id="WP_379567582.1">
    <property type="nucleotide sequence ID" value="NZ_JBHSQK010000047.1"/>
</dbReference>
<dbReference type="PRINTS" id="PR00080">
    <property type="entry name" value="SDRFAMILY"/>
</dbReference>
<sequence length="263" mass="26697">MLKGRVALVTGAARGIGFAIARRLAEAGAAVVVNDVDPAATEAAVAELAGLGVGAVGCPADVTAPDTPDRLVAAAVDAFGTLDVVVNNAGYGTYAPVLEMSDAKWTPMLDTLLTAPFRILRAAGPLLTRPADHVRKVVTVSSVAGVAGSPGSASYAAAKAGVHGLTATLAKEWGRYGVTVNAVAPGLIRTRLTEGRADGVETIDVGGRRTELVDIPLQKLESHIPVGRIGTPEDVAGAVYLLCSPDADYITGQTLVVSGGWLP</sequence>
<dbReference type="EMBL" id="JBHSQK010000047">
    <property type="protein sequence ID" value="MFC5950449.1"/>
    <property type="molecule type" value="Genomic_DNA"/>
</dbReference>
<dbReference type="EC" id="1.1.1.-" evidence="3"/>
<dbReference type="InterPro" id="IPR057326">
    <property type="entry name" value="KR_dom"/>
</dbReference>
<dbReference type="Pfam" id="PF13561">
    <property type="entry name" value="adh_short_C2"/>
    <property type="match status" value="1"/>
</dbReference>
<evidence type="ECO:0000256" key="1">
    <source>
        <dbReference type="ARBA" id="ARBA00006484"/>
    </source>
</evidence>
<proteinExistence type="inferred from homology"/>
<reference evidence="4" key="1">
    <citation type="journal article" date="2019" name="Int. J. Syst. Evol. Microbiol.">
        <title>The Global Catalogue of Microorganisms (GCM) 10K type strain sequencing project: providing services to taxonomists for standard genome sequencing and annotation.</title>
        <authorList>
            <consortium name="The Broad Institute Genomics Platform"/>
            <consortium name="The Broad Institute Genome Sequencing Center for Infectious Disease"/>
            <person name="Wu L."/>
            <person name="Ma J."/>
        </authorList>
    </citation>
    <scope>NUCLEOTIDE SEQUENCE [LARGE SCALE GENOMIC DNA]</scope>
    <source>
        <strain evidence="4">CGMCC 4.7397</strain>
    </source>
</reference>
<dbReference type="PRINTS" id="PR00081">
    <property type="entry name" value="GDHRDH"/>
</dbReference>
<dbReference type="SMART" id="SM00822">
    <property type="entry name" value="PKS_KR"/>
    <property type="match status" value="1"/>
</dbReference>
<dbReference type="PANTHER" id="PTHR42879:SF2">
    <property type="entry name" value="3-OXOACYL-[ACYL-CARRIER-PROTEIN] REDUCTASE FABG"/>
    <property type="match status" value="1"/>
</dbReference>
<keyword evidence="3" id="KW-0560">Oxidoreductase</keyword>
<evidence type="ECO:0000259" key="2">
    <source>
        <dbReference type="SMART" id="SM00822"/>
    </source>
</evidence>
<dbReference type="InterPro" id="IPR050259">
    <property type="entry name" value="SDR"/>
</dbReference>
<dbReference type="PANTHER" id="PTHR42879">
    <property type="entry name" value="3-OXOACYL-(ACYL-CARRIER-PROTEIN) REDUCTASE"/>
    <property type="match status" value="1"/>
</dbReference>
<dbReference type="InterPro" id="IPR002347">
    <property type="entry name" value="SDR_fam"/>
</dbReference>
<dbReference type="GO" id="GO:0016491">
    <property type="term" value="F:oxidoreductase activity"/>
    <property type="evidence" value="ECO:0007669"/>
    <property type="project" value="UniProtKB-KW"/>
</dbReference>
<protein>
    <submittedName>
        <fullName evidence="3">SDR family NAD(P)-dependent oxidoreductase</fullName>
        <ecNumber evidence="3">1.1.1.-</ecNumber>
    </submittedName>
</protein>
<evidence type="ECO:0000313" key="3">
    <source>
        <dbReference type="EMBL" id="MFC5950449.1"/>
    </source>
</evidence>
<dbReference type="InterPro" id="IPR020904">
    <property type="entry name" value="Sc_DH/Rdtase_CS"/>
</dbReference>
<dbReference type="InterPro" id="IPR036291">
    <property type="entry name" value="NAD(P)-bd_dom_sf"/>
</dbReference>
<evidence type="ECO:0000313" key="4">
    <source>
        <dbReference type="Proteomes" id="UP001596119"/>
    </source>
</evidence>
<dbReference type="SUPFAM" id="SSF51735">
    <property type="entry name" value="NAD(P)-binding Rossmann-fold domains"/>
    <property type="match status" value="1"/>
</dbReference>
<organism evidence="3 4">
    <name type="scientific">Pseudonocardia lutea</name>
    <dbReference type="NCBI Taxonomy" id="2172015"/>
    <lineage>
        <taxon>Bacteria</taxon>
        <taxon>Bacillati</taxon>
        <taxon>Actinomycetota</taxon>
        <taxon>Actinomycetes</taxon>
        <taxon>Pseudonocardiales</taxon>
        <taxon>Pseudonocardiaceae</taxon>
        <taxon>Pseudonocardia</taxon>
    </lineage>
</organism>
<comment type="caution">
    <text evidence="3">The sequence shown here is derived from an EMBL/GenBank/DDBJ whole genome shotgun (WGS) entry which is preliminary data.</text>
</comment>
<accession>A0ABW1IDY5</accession>
<name>A0ABW1IDY5_9PSEU</name>
<comment type="similarity">
    <text evidence="1">Belongs to the short-chain dehydrogenases/reductases (SDR) family.</text>
</comment>